<dbReference type="SUPFAM" id="SSF51735">
    <property type="entry name" value="NAD(P)-binding Rossmann-fold domains"/>
    <property type="match status" value="1"/>
</dbReference>
<evidence type="ECO:0000313" key="4">
    <source>
        <dbReference type="Proteomes" id="UP001597124"/>
    </source>
</evidence>
<accession>A0ABW3C899</accession>
<dbReference type="PANTHER" id="PTHR24320">
    <property type="entry name" value="RETINOL DEHYDROGENASE"/>
    <property type="match status" value="1"/>
</dbReference>
<reference evidence="4" key="1">
    <citation type="journal article" date="2019" name="Int. J. Syst. Evol. Microbiol.">
        <title>The Global Catalogue of Microorganisms (GCM) 10K type strain sequencing project: providing services to taxonomists for standard genome sequencing and annotation.</title>
        <authorList>
            <consortium name="The Broad Institute Genomics Platform"/>
            <consortium name="The Broad Institute Genome Sequencing Center for Infectious Disease"/>
            <person name="Wu L."/>
            <person name="Ma J."/>
        </authorList>
    </citation>
    <scope>NUCLEOTIDE SEQUENCE [LARGE SCALE GENOMIC DNA]</scope>
    <source>
        <strain evidence="4">CCUG 52537</strain>
    </source>
</reference>
<dbReference type="Proteomes" id="UP001597124">
    <property type="component" value="Unassembled WGS sequence"/>
</dbReference>
<comment type="caution">
    <text evidence="3">The sequence shown here is derived from an EMBL/GenBank/DDBJ whole genome shotgun (WGS) entry which is preliminary data.</text>
</comment>
<protein>
    <submittedName>
        <fullName evidence="3">Oxidoreductase</fullName>
    </submittedName>
</protein>
<dbReference type="Gene3D" id="3.40.50.720">
    <property type="entry name" value="NAD(P)-binding Rossmann-like Domain"/>
    <property type="match status" value="1"/>
</dbReference>
<dbReference type="PRINTS" id="PR00081">
    <property type="entry name" value="GDHRDH"/>
</dbReference>
<dbReference type="PANTHER" id="PTHR24320:SF272">
    <property type="entry name" value="NAD(P)-BINDING ROSSMANN-FOLD SUPERFAMILY PROTEIN"/>
    <property type="match status" value="1"/>
</dbReference>
<organism evidence="3 4">
    <name type="scientific">Sphingosinicella xenopeptidilytica</name>
    <dbReference type="NCBI Taxonomy" id="364098"/>
    <lineage>
        <taxon>Bacteria</taxon>
        <taxon>Pseudomonadati</taxon>
        <taxon>Pseudomonadota</taxon>
        <taxon>Alphaproteobacteria</taxon>
        <taxon>Sphingomonadales</taxon>
        <taxon>Sphingosinicellaceae</taxon>
        <taxon>Sphingosinicella</taxon>
    </lineage>
</organism>
<dbReference type="InterPro" id="IPR002347">
    <property type="entry name" value="SDR_fam"/>
</dbReference>
<keyword evidence="2" id="KW-0560">Oxidoreductase</keyword>
<evidence type="ECO:0000313" key="3">
    <source>
        <dbReference type="EMBL" id="MFD0850463.1"/>
    </source>
</evidence>
<keyword evidence="4" id="KW-1185">Reference proteome</keyword>
<dbReference type="NCBIfam" id="NF004845">
    <property type="entry name" value="PRK06196.1"/>
    <property type="match status" value="1"/>
</dbReference>
<sequence>MSAQSPIDSGFGAASTADDVIAGIDLSGKTAIVTGGYSGLGRETVRVLAAAGARVIVPARDVERAQAALADIDAGINAGIAVEVWPMDLLDPASIDAFAARFLADGAPLHILINSAGIMALPELTRDARGHEMQFATNHLGHFQLTTRLWPALVAAKGARVVSVSSMGHRLSPIVFDDIDFERRPYSPWTSYGQSKTANVLFAVALDARGQAEGVRAFAVHPGTIMDTGLAKHMPAEMPKRLGVVNADGSPVIDPARGLKTAVQGAATQVWCATSPALDGMGGVYCENADISPVMAESDAAPAAGDGLGKVGVWPHAIDRDAAERLWAVSEAML</sequence>
<comment type="similarity">
    <text evidence="1">Belongs to the short-chain dehydrogenases/reductases (SDR) family.</text>
</comment>
<evidence type="ECO:0000256" key="1">
    <source>
        <dbReference type="ARBA" id="ARBA00006484"/>
    </source>
</evidence>
<name>A0ABW3C899_SPHXN</name>
<proteinExistence type="inferred from homology"/>
<dbReference type="EMBL" id="JBHTIK010000015">
    <property type="protein sequence ID" value="MFD0850463.1"/>
    <property type="molecule type" value="Genomic_DNA"/>
</dbReference>
<evidence type="ECO:0000256" key="2">
    <source>
        <dbReference type="ARBA" id="ARBA00023002"/>
    </source>
</evidence>
<dbReference type="InterPro" id="IPR036291">
    <property type="entry name" value="NAD(P)-bd_dom_sf"/>
</dbReference>
<dbReference type="Pfam" id="PF00106">
    <property type="entry name" value="adh_short"/>
    <property type="match status" value="1"/>
</dbReference>
<gene>
    <name evidence="3" type="ORF">ACFQ00_19190</name>
</gene>
<dbReference type="RefSeq" id="WP_381494778.1">
    <property type="nucleotide sequence ID" value="NZ_JBHTIK010000015.1"/>
</dbReference>